<reference evidence="3" key="1">
    <citation type="submission" date="2008-06" db="EMBL/GenBank/DDBJ databases">
        <title>Complete sequence of chromosome of Prosthecochloris aestuarii DSM 271.</title>
        <authorList>
            <consortium name="US DOE Joint Genome Institute"/>
            <person name="Lucas S."/>
            <person name="Copeland A."/>
            <person name="Lapidus A."/>
            <person name="Glavina del Rio T."/>
            <person name="Dalin E."/>
            <person name="Tice H."/>
            <person name="Bruce D."/>
            <person name="Goodwin L."/>
            <person name="Pitluck S."/>
            <person name="Schmutz J."/>
            <person name="Larimer F."/>
            <person name="Land M."/>
            <person name="Hauser L."/>
            <person name="Kyrpides N."/>
            <person name="Anderson I."/>
            <person name="Liu Z."/>
            <person name="Li T."/>
            <person name="Zhao F."/>
            <person name="Overmann J."/>
            <person name="Bryant D.A."/>
            <person name="Richardson P."/>
        </authorList>
    </citation>
    <scope>NUCLEOTIDE SEQUENCE [LARGE SCALE GENOMIC DNA]</scope>
    <source>
        <strain evidence="3">DSM 271</strain>
    </source>
</reference>
<dbReference type="KEGG" id="paa:Paes_1613"/>
<dbReference type="eggNOG" id="COG0702">
    <property type="taxonomic scope" value="Bacteria"/>
</dbReference>
<dbReference type="AlphaFoldDB" id="B4S9G1"/>
<name>B4S9G1_PROA2</name>
<comment type="similarity">
    <text evidence="1">Belongs to the CIA30 family.</text>
</comment>
<dbReference type="InterPro" id="IPR039131">
    <property type="entry name" value="NDUFAF1"/>
</dbReference>
<dbReference type="InterPro" id="IPR013857">
    <property type="entry name" value="NADH-UbQ_OxRdtase-assoc_prot30"/>
</dbReference>
<evidence type="ECO:0000259" key="2">
    <source>
        <dbReference type="Pfam" id="PF08547"/>
    </source>
</evidence>
<evidence type="ECO:0000313" key="4">
    <source>
        <dbReference type="Proteomes" id="UP000002725"/>
    </source>
</evidence>
<dbReference type="PANTHER" id="PTHR13194:SF19">
    <property type="entry name" value="NAD(P)-BINDING ROSSMANN-FOLD SUPERFAMILY PROTEIN"/>
    <property type="match status" value="1"/>
</dbReference>
<dbReference type="InterPro" id="IPR008979">
    <property type="entry name" value="Galactose-bd-like_sf"/>
</dbReference>
<dbReference type="STRING" id="290512.Paes_1613"/>
<dbReference type="SUPFAM" id="SSF49785">
    <property type="entry name" value="Galactose-binding domain-like"/>
    <property type="match status" value="1"/>
</dbReference>
<sequence length="170" mass="19148">MEQQRKVICDFTTPPILRWQSVNDVVMGGVSDSLMQLSEDGFGIFSGYLSLENNGGFASVRTALPENDFSGSTGFFLRVRGDGHRYSFRLRTDLLFDGVVYKQDFDTIPGQWVDRELLFENFIPSFRGRPVPDAPPIDPSALYQIGLLISNKQEGAFRLEVKMIGIIRNC</sequence>
<feature type="domain" description="NADH:ubiquinone oxidoreductase intermediate-associated protein 30" evidence="2">
    <location>
        <begin position="10"/>
        <end position="161"/>
    </location>
</feature>
<keyword evidence="4" id="KW-1185">Reference proteome</keyword>
<dbReference type="EMBL" id="CP001108">
    <property type="protein sequence ID" value="ACF46631.1"/>
    <property type="molecule type" value="Genomic_DNA"/>
</dbReference>
<protein>
    <submittedName>
        <fullName evidence="3">NADH:ubiquinone oxidoreductase complex I intermediate-associated protein 30</fullName>
    </submittedName>
</protein>
<organism evidence="3 4">
    <name type="scientific">Prosthecochloris aestuarii (strain DSM 271 / SK 413)</name>
    <dbReference type="NCBI Taxonomy" id="290512"/>
    <lineage>
        <taxon>Bacteria</taxon>
        <taxon>Pseudomonadati</taxon>
        <taxon>Chlorobiota</taxon>
        <taxon>Chlorobiia</taxon>
        <taxon>Chlorobiales</taxon>
        <taxon>Chlorobiaceae</taxon>
        <taxon>Prosthecochloris</taxon>
    </lineage>
</organism>
<dbReference type="HOGENOM" id="CLU_059028_5_0_10"/>
<dbReference type="Pfam" id="PF08547">
    <property type="entry name" value="CIA30"/>
    <property type="match status" value="1"/>
</dbReference>
<proteinExistence type="inferred from homology"/>
<dbReference type="PANTHER" id="PTHR13194">
    <property type="entry name" value="COMPLEX I INTERMEDIATE-ASSOCIATED PROTEIN 30"/>
    <property type="match status" value="1"/>
</dbReference>
<dbReference type="RefSeq" id="WP_012506164.1">
    <property type="nucleotide sequence ID" value="NC_011059.1"/>
</dbReference>
<evidence type="ECO:0000313" key="3">
    <source>
        <dbReference type="EMBL" id="ACF46631.1"/>
    </source>
</evidence>
<evidence type="ECO:0000256" key="1">
    <source>
        <dbReference type="ARBA" id="ARBA00007884"/>
    </source>
</evidence>
<dbReference type="Proteomes" id="UP000002725">
    <property type="component" value="Chromosome"/>
</dbReference>
<gene>
    <name evidence="3" type="ordered locus">Paes_1613</name>
</gene>
<accession>B4S9G1</accession>